<dbReference type="SUPFAM" id="SSF47413">
    <property type="entry name" value="lambda repressor-like DNA-binding domains"/>
    <property type="match status" value="1"/>
</dbReference>
<dbReference type="InterPro" id="IPR046335">
    <property type="entry name" value="LacI/GalR-like_sensor"/>
</dbReference>
<comment type="caution">
    <text evidence="7">The sequence shown here is derived from an EMBL/GenBank/DDBJ whole genome shotgun (WGS) entry which is preliminary data.</text>
</comment>
<dbReference type="STRING" id="164348.BFF78_02685"/>
<dbReference type="InterPro" id="IPR028082">
    <property type="entry name" value="Peripla_BP_I"/>
</dbReference>
<dbReference type="Proteomes" id="UP000318103">
    <property type="component" value="Unassembled WGS sequence"/>
</dbReference>
<evidence type="ECO:0000256" key="2">
    <source>
        <dbReference type="ARBA" id="ARBA00023015"/>
    </source>
</evidence>
<dbReference type="EMBL" id="VFNX01000004">
    <property type="protein sequence ID" value="TQK79857.1"/>
    <property type="molecule type" value="Genomic_DNA"/>
</dbReference>
<keyword evidence="4" id="KW-0804">Transcription</keyword>
<sequence>MTTSPGARRPTIADVAAAASVSRTTVSHALNGIGKVDPRTRERIKKIAAELGYRPNLRAQRLRRGQAKAIALASSMPFAVAGGPSRLGFYMEVAAAAAERALVHGYALVLIPPVQSGSALYSVDIDGAIVVEPEADDAAVAQLRERGLPYVALGRPTAPDDDAPYVDLHGGRVVELLLDHLRDQGARSPALIVGAGTRHSAVDARAAYERIAAAHGRPPIVATAPEDGGEQAGYDRCAALLAEHPGIDALCVLVDAFAVGAVRALRDAGRRVPEDVMVVTRYDGLRARTCEPPLTAVDLGLDRAAADAVELLLARLGARPETGGAAGSADTGPADTGREVPAAAPRLVPRASSLRRAPGPGDGAPAT</sequence>
<evidence type="ECO:0000256" key="4">
    <source>
        <dbReference type="ARBA" id="ARBA00023163"/>
    </source>
</evidence>
<reference evidence="7 8" key="1">
    <citation type="submission" date="2019-06" db="EMBL/GenBank/DDBJ databases">
        <title>Sequencing the genomes of 1000 actinobacteria strains.</title>
        <authorList>
            <person name="Klenk H.-P."/>
        </authorList>
    </citation>
    <scope>NUCLEOTIDE SEQUENCE [LARGE SCALE GENOMIC DNA]</scope>
    <source>
        <strain evidence="7 8">DSM 41929</strain>
    </source>
</reference>
<dbReference type="SUPFAM" id="SSF53822">
    <property type="entry name" value="Periplasmic binding protein-like I"/>
    <property type="match status" value="1"/>
</dbReference>
<dbReference type="InterPro" id="IPR000843">
    <property type="entry name" value="HTH_LacI"/>
</dbReference>
<dbReference type="PANTHER" id="PTHR30146:SF151">
    <property type="entry name" value="HTH-TYPE TRANSCRIPTIONAL REPRESSOR CYTR"/>
    <property type="match status" value="1"/>
</dbReference>
<organism evidence="7 8">
    <name type="scientific">Streptomyces puniciscabiei</name>
    <dbReference type="NCBI Taxonomy" id="164348"/>
    <lineage>
        <taxon>Bacteria</taxon>
        <taxon>Bacillati</taxon>
        <taxon>Actinomycetota</taxon>
        <taxon>Actinomycetes</taxon>
        <taxon>Kitasatosporales</taxon>
        <taxon>Streptomycetaceae</taxon>
        <taxon>Streptomyces</taxon>
    </lineage>
</organism>
<dbReference type="PANTHER" id="PTHR30146">
    <property type="entry name" value="LACI-RELATED TRANSCRIPTIONAL REPRESSOR"/>
    <property type="match status" value="1"/>
</dbReference>
<evidence type="ECO:0000256" key="1">
    <source>
        <dbReference type="ARBA" id="ARBA00022491"/>
    </source>
</evidence>
<proteinExistence type="predicted"/>
<dbReference type="Pfam" id="PF00356">
    <property type="entry name" value="LacI"/>
    <property type="match status" value="1"/>
</dbReference>
<gene>
    <name evidence="7" type="ORF">FB563_7712</name>
</gene>
<dbReference type="InterPro" id="IPR010982">
    <property type="entry name" value="Lambda_DNA-bd_dom_sf"/>
</dbReference>
<dbReference type="PROSITE" id="PS00356">
    <property type="entry name" value="HTH_LACI_1"/>
    <property type="match status" value="1"/>
</dbReference>
<evidence type="ECO:0000256" key="5">
    <source>
        <dbReference type="SAM" id="MobiDB-lite"/>
    </source>
</evidence>
<evidence type="ECO:0000259" key="6">
    <source>
        <dbReference type="PROSITE" id="PS50932"/>
    </source>
</evidence>
<feature type="domain" description="HTH lacI-type" evidence="6">
    <location>
        <begin position="10"/>
        <end position="64"/>
    </location>
</feature>
<keyword evidence="1" id="KW-0678">Repressor</keyword>
<dbReference type="Gene3D" id="1.10.260.40">
    <property type="entry name" value="lambda repressor-like DNA-binding domains"/>
    <property type="match status" value="1"/>
</dbReference>
<keyword evidence="8" id="KW-1185">Reference proteome</keyword>
<keyword evidence="2" id="KW-0805">Transcription regulation</keyword>
<keyword evidence="3" id="KW-0238">DNA-binding</keyword>
<dbReference type="GO" id="GO:0000976">
    <property type="term" value="F:transcription cis-regulatory region binding"/>
    <property type="evidence" value="ECO:0007669"/>
    <property type="project" value="TreeGrafter"/>
</dbReference>
<dbReference type="OrthoDB" id="252678at2"/>
<name>A0A542SZW2_9ACTN</name>
<dbReference type="CDD" id="cd01392">
    <property type="entry name" value="HTH_LacI"/>
    <property type="match status" value="1"/>
</dbReference>
<dbReference type="SMART" id="SM00354">
    <property type="entry name" value="HTH_LACI"/>
    <property type="match status" value="1"/>
</dbReference>
<protein>
    <submittedName>
        <fullName evidence="7">LacI family transcriptional regulator</fullName>
    </submittedName>
</protein>
<dbReference type="AlphaFoldDB" id="A0A542SZW2"/>
<evidence type="ECO:0000313" key="8">
    <source>
        <dbReference type="Proteomes" id="UP000318103"/>
    </source>
</evidence>
<evidence type="ECO:0000313" key="7">
    <source>
        <dbReference type="EMBL" id="TQK79857.1"/>
    </source>
</evidence>
<dbReference type="GO" id="GO:0003700">
    <property type="term" value="F:DNA-binding transcription factor activity"/>
    <property type="evidence" value="ECO:0007669"/>
    <property type="project" value="TreeGrafter"/>
</dbReference>
<feature type="compositionally biased region" description="Low complexity" evidence="5">
    <location>
        <begin position="340"/>
        <end position="351"/>
    </location>
</feature>
<dbReference type="Gene3D" id="3.40.50.2300">
    <property type="match status" value="2"/>
</dbReference>
<feature type="region of interest" description="Disordered" evidence="5">
    <location>
        <begin position="320"/>
        <end position="367"/>
    </location>
</feature>
<evidence type="ECO:0000256" key="3">
    <source>
        <dbReference type="ARBA" id="ARBA00023125"/>
    </source>
</evidence>
<dbReference type="RefSeq" id="WP_055709685.1">
    <property type="nucleotide sequence ID" value="NZ_JBPJFI010000002.1"/>
</dbReference>
<accession>A0A542SZW2</accession>
<dbReference type="Pfam" id="PF13377">
    <property type="entry name" value="Peripla_BP_3"/>
    <property type="match status" value="1"/>
</dbReference>
<dbReference type="PROSITE" id="PS50932">
    <property type="entry name" value="HTH_LACI_2"/>
    <property type="match status" value="1"/>
</dbReference>